<keyword evidence="2" id="KW-0479">Metal-binding</keyword>
<keyword evidence="3" id="KW-0809">Transit peptide</keyword>
<dbReference type="InterPro" id="IPR015324">
    <property type="entry name" value="Ribosomal_Rsm22-like"/>
</dbReference>
<dbReference type="PANTHER" id="PTHR13184:SF5">
    <property type="entry name" value="METHYLTRANSFERASE-LIKE PROTEIN 17, MITOCHONDRIAL"/>
    <property type="match status" value="1"/>
</dbReference>
<keyword evidence="9" id="KW-0489">Methyltransferase</keyword>
<sequence>MSRLWKRERVSQFMKFAQRLAQLRCGHVVELDPSVAATLESSSPRRHPGIIQPKIIRLPESLQKNISNVYREQRIPNLQLQASALANYLKSRKRPVENSDVREAARYYTEKLGYTDTSKLDPEEEKKIATKVKNKLRKHLYHWKPISYDEKMCLVYLAARMAPNYAAIFRVLYEIKRRLPGFQPSSVLDFGSGLGSSVWAVNSLFQESVKEYYCVDVSQAMHNLAERLLWKPQHKGENADDLIIPGIYHRFFLPVSPKTTFDITISNNSLLEIQSHEERMKLLDILWNKTKDFLILIENGSLEGYYTLMEARNMILAKGQNEVSFNPEWCKGEEGYVFAPCSHDVICPRLVKDNFRPCNFEQKYEPLHIPGTKSQVKETERFSYLVLRKGSRPEGTVWPRVISEVLLRARHRVCRLCHTDGNLREVIVTKKKHEKNIYRCVRYTQWGDMLPVSRIESSSSEERKVREQSDDEMKDDSNEDGDTDVELRDEER</sequence>
<dbReference type="OrthoDB" id="421327at2759"/>
<comment type="subcellular location">
    <subcellularLocation>
        <location evidence="1">Mitochondrion</location>
    </subcellularLocation>
</comment>
<evidence type="ECO:0000256" key="7">
    <source>
        <dbReference type="ARBA" id="ARBA00045681"/>
    </source>
</evidence>
<evidence type="ECO:0000256" key="3">
    <source>
        <dbReference type="ARBA" id="ARBA00022946"/>
    </source>
</evidence>
<feature type="compositionally biased region" description="Acidic residues" evidence="8">
    <location>
        <begin position="469"/>
        <end position="484"/>
    </location>
</feature>
<dbReference type="GO" id="GO:0003735">
    <property type="term" value="F:structural constituent of ribosome"/>
    <property type="evidence" value="ECO:0007669"/>
    <property type="project" value="TreeGrafter"/>
</dbReference>
<dbReference type="Gene3D" id="3.40.50.150">
    <property type="entry name" value="Vaccinia Virus protein VP39"/>
    <property type="match status" value="1"/>
</dbReference>
<organism evidence="9 10">
    <name type="scientific">Holothuria leucospilota</name>
    <name type="common">Black long sea cucumber</name>
    <name type="synonym">Mertensiothuria leucospilota</name>
    <dbReference type="NCBI Taxonomy" id="206669"/>
    <lineage>
        <taxon>Eukaryota</taxon>
        <taxon>Metazoa</taxon>
        <taxon>Echinodermata</taxon>
        <taxon>Eleutherozoa</taxon>
        <taxon>Echinozoa</taxon>
        <taxon>Holothuroidea</taxon>
        <taxon>Aspidochirotacea</taxon>
        <taxon>Aspidochirotida</taxon>
        <taxon>Holothuriidae</taxon>
        <taxon>Holothuria</taxon>
    </lineage>
</organism>
<name>A0A9Q1CBQ9_HOLLE</name>
<keyword evidence="4" id="KW-0408">Iron</keyword>
<gene>
    <name evidence="9" type="ORF">HOLleu_12948</name>
</gene>
<feature type="region of interest" description="Disordered" evidence="8">
    <location>
        <begin position="454"/>
        <end position="492"/>
    </location>
</feature>
<dbReference type="GO" id="GO:0032259">
    <property type="term" value="P:methylation"/>
    <property type="evidence" value="ECO:0007669"/>
    <property type="project" value="UniProtKB-KW"/>
</dbReference>
<evidence type="ECO:0000256" key="2">
    <source>
        <dbReference type="ARBA" id="ARBA00022723"/>
    </source>
</evidence>
<dbReference type="Pfam" id="PF09243">
    <property type="entry name" value="Rsm22"/>
    <property type="match status" value="1"/>
</dbReference>
<keyword evidence="9" id="KW-0808">Transferase</keyword>
<keyword evidence="10" id="KW-1185">Reference proteome</keyword>
<keyword evidence="6" id="KW-0496">Mitochondrion</keyword>
<evidence type="ECO:0000313" key="9">
    <source>
        <dbReference type="EMBL" id="KAJ8041992.1"/>
    </source>
</evidence>
<dbReference type="SUPFAM" id="SSF53335">
    <property type="entry name" value="S-adenosyl-L-methionine-dependent methyltransferases"/>
    <property type="match status" value="1"/>
</dbReference>
<proteinExistence type="predicted"/>
<dbReference type="EMBL" id="JAIZAY010000005">
    <property type="protein sequence ID" value="KAJ8041992.1"/>
    <property type="molecule type" value="Genomic_DNA"/>
</dbReference>
<dbReference type="AlphaFoldDB" id="A0A9Q1CBQ9"/>
<dbReference type="InterPro" id="IPR029063">
    <property type="entry name" value="SAM-dependent_MTases_sf"/>
</dbReference>
<evidence type="ECO:0000256" key="1">
    <source>
        <dbReference type="ARBA" id="ARBA00004173"/>
    </source>
</evidence>
<dbReference type="InterPro" id="IPR052571">
    <property type="entry name" value="Mt_RNA_Methyltransferase"/>
</dbReference>
<dbReference type="GO" id="GO:0051536">
    <property type="term" value="F:iron-sulfur cluster binding"/>
    <property type="evidence" value="ECO:0007669"/>
    <property type="project" value="UniProtKB-KW"/>
</dbReference>
<keyword evidence="5" id="KW-0411">Iron-sulfur</keyword>
<protein>
    <submittedName>
        <fullName evidence="9">Methyltransferase-like protein 17, mitochondrial</fullName>
    </submittedName>
</protein>
<comment type="function">
    <text evidence="7">Mitochondrial ribosome (mitoribosome) assembly factor. Binds at the interface of the head and body domains of the mitochondrial small ribosomal subunit (mt-SSU), occluding the mRNA channel and preventing compaction of the head domain towards the body. Probable inactive methyltransferase: retains the characteristic folding and ability to bind S-adenosyl-L-methionine, but it probably lost its methyltransferase activity.</text>
</comment>
<dbReference type="GO" id="GO:0008168">
    <property type="term" value="F:methyltransferase activity"/>
    <property type="evidence" value="ECO:0007669"/>
    <property type="project" value="UniProtKB-KW"/>
</dbReference>
<reference evidence="9" key="1">
    <citation type="submission" date="2021-10" db="EMBL/GenBank/DDBJ databases">
        <title>Tropical sea cucumber genome reveals ecological adaptation and Cuvierian tubules defense mechanism.</title>
        <authorList>
            <person name="Chen T."/>
        </authorList>
    </citation>
    <scope>NUCLEOTIDE SEQUENCE</scope>
    <source>
        <strain evidence="9">Nanhai2018</strain>
        <tissue evidence="9">Muscle</tissue>
    </source>
</reference>
<evidence type="ECO:0000256" key="5">
    <source>
        <dbReference type="ARBA" id="ARBA00023014"/>
    </source>
</evidence>
<evidence type="ECO:0000256" key="8">
    <source>
        <dbReference type="SAM" id="MobiDB-lite"/>
    </source>
</evidence>
<dbReference type="GO" id="GO:0046872">
    <property type="term" value="F:metal ion binding"/>
    <property type="evidence" value="ECO:0007669"/>
    <property type="project" value="UniProtKB-KW"/>
</dbReference>
<evidence type="ECO:0000313" key="10">
    <source>
        <dbReference type="Proteomes" id="UP001152320"/>
    </source>
</evidence>
<evidence type="ECO:0000256" key="4">
    <source>
        <dbReference type="ARBA" id="ARBA00023004"/>
    </source>
</evidence>
<evidence type="ECO:0000256" key="6">
    <source>
        <dbReference type="ARBA" id="ARBA00023128"/>
    </source>
</evidence>
<dbReference type="GO" id="GO:0005763">
    <property type="term" value="C:mitochondrial small ribosomal subunit"/>
    <property type="evidence" value="ECO:0007669"/>
    <property type="project" value="TreeGrafter"/>
</dbReference>
<comment type="caution">
    <text evidence="9">The sequence shown here is derived from an EMBL/GenBank/DDBJ whole genome shotgun (WGS) entry which is preliminary data.</text>
</comment>
<dbReference type="GO" id="GO:0006412">
    <property type="term" value="P:translation"/>
    <property type="evidence" value="ECO:0007669"/>
    <property type="project" value="InterPro"/>
</dbReference>
<dbReference type="PANTHER" id="PTHR13184">
    <property type="entry name" value="37S RIBOSOMAL PROTEIN S22"/>
    <property type="match status" value="1"/>
</dbReference>
<accession>A0A9Q1CBQ9</accession>
<dbReference type="Proteomes" id="UP001152320">
    <property type="component" value="Chromosome 5"/>
</dbReference>